<dbReference type="AlphaFoldDB" id="A0A0F8WS66"/>
<dbReference type="Pfam" id="PF00535">
    <property type="entry name" value="Glycos_transf_2"/>
    <property type="match status" value="1"/>
</dbReference>
<dbReference type="EMBL" id="LAZR01063447">
    <property type="protein sequence ID" value="KKK59503.1"/>
    <property type="molecule type" value="Genomic_DNA"/>
</dbReference>
<protein>
    <recommendedName>
        <fullName evidence="1">Glycosyltransferase 2-like domain-containing protein</fullName>
    </recommendedName>
</protein>
<dbReference type="SUPFAM" id="SSF53448">
    <property type="entry name" value="Nucleotide-diphospho-sugar transferases"/>
    <property type="match status" value="1"/>
</dbReference>
<accession>A0A0F8WS66</accession>
<dbReference type="CDD" id="cd04179">
    <property type="entry name" value="DPM_DPG-synthase_like"/>
    <property type="match status" value="1"/>
</dbReference>
<gene>
    <name evidence="2" type="ORF">LCGC14_3033750</name>
</gene>
<feature type="domain" description="Glycosyltransferase 2-like" evidence="1">
    <location>
        <begin position="6"/>
        <end position="165"/>
    </location>
</feature>
<comment type="caution">
    <text evidence="2">The sequence shown here is derived from an EMBL/GenBank/DDBJ whole genome shotgun (WGS) entry which is preliminary data.</text>
</comment>
<evidence type="ECO:0000313" key="2">
    <source>
        <dbReference type="EMBL" id="KKK59503.1"/>
    </source>
</evidence>
<feature type="non-terminal residue" evidence="2">
    <location>
        <position position="209"/>
    </location>
</feature>
<proteinExistence type="predicted"/>
<evidence type="ECO:0000259" key="1">
    <source>
        <dbReference type="Pfam" id="PF00535"/>
    </source>
</evidence>
<dbReference type="InterPro" id="IPR001173">
    <property type="entry name" value="Glyco_trans_2-like"/>
</dbReference>
<organism evidence="2">
    <name type="scientific">marine sediment metagenome</name>
    <dbReference type="NCBI Taxonomy" id="412755"/>
    <lineage>
        <taxon>unclassified sequences</taxon>
        <taxon>metagenomes</taxon>
        <taxon>ecological metagenomes</taxon>
    </lineage>
</organism>
<sequence length="209" mass="23227">MKVIVQIPCYNEEETLPLVVKSIPRNIDGIDNLEILVIDDGSTDRTVEVAKELGVDHIISNVGNKGLATSFATGINECLKRGADIIVNTDGDNQYPQEKIPDLIRPILDGESDIVVSDRQTHKIKHFSWVKKRLQSAGSRVVRMASGTTIPDAPSGFRAYSREAVLNLNIITYFSYVTETIIQAGKRKIAITHVPIETNPKTRESRLFK</sequence>
<reference evidence="2" key="1">
    <citation type="journal article" date="2015" name="Nature">
        <title>Complex archaea that bridge the gap between prokaryotes and eukaryotes.</title>
        <authorList>
            <person name="Spang A."/>
            <person name="Saw J.H."/>
            <person name="Jorgensen S.L."/>
            <person name="Zaremba-Niedzwiedzka K."/>
            <person name="Martijn J."/>
            <person name="Lind A.E."/>
            <person name="van Eijk R."/>
            <person name="Schleper C."/>
            <person name="Guy L."/>
            <person name="Ettema T.J."/>
        </authorList>
    </citation>
    <scope>NUCLEOTIDE SEQUENCE</scope>
</reference>
<dbReference type="InterPro" id="IPR029044">
    <property type="entry name" value="Nucleotide-diphossugar_trans"/>
</dbReference>
<dbReference type="Gene3D" id="3.90.550.10">
    <property type="entry name" value="Spore Coat Polysaccharide Biosynthesis Protein SpsA, Chain A"/>
    <property type="match status" value="1"/>
</dbReference>
<dbReference type="PANTHER" id="PTHR48090">
    <property type="entry name" value="UNDECAPRENYL-PHOSPHATE 4-DEOXY-4-FORMAMIDO-L-ARABINOSE TRANSFERASE-RELATED"/>
    <property type="match status" value="1"/>
</dbReference>
<dbReference type="PANTHER" id="PTHR48090:SF7">
    <property type="entry name" value="RFBJ PROTEIN"/>
    <property type="match status" value="1"/>
</dbReference>
<name>A0A0F8WS66_9ZZZZ</name>
<dbReference type="InterPro" id="IPR050256">
    <property type="entry name" value="Glycosyltransferase_2"/>
</dbReference>